<dbReference type="PANTHER" id="PTHR33418:SF1">
    <property type="entry name" value="HELICASE-ASSOCIATED DOMAIN-CONTAINING PROTEIN"/>
    <property type="match status" value="1"/>
</dbReference>
<accession>A0ABT6CZ18</accession>
<proteinExistence type="predicted"/>
<keyword evidence="3" id="KW-1185">Reference proteome</keyword>
<feature type="domain" description="Helicase-associated" evidence="1">
    <location>
        <begin position="151"/>
        <end position="212"/>
    </location>
</feature>
<reference evidence="2 3" key="1">
    <citation type="journal article" date="2023" name="Int. J. Syst. Evol. Microbiol.">
        <title>Arthrobacter vasquezii sp. nov., isolated from a soil sample from Union Glacier, Antarctica.</title>
        <authorList>
            <person name="Valenzuela-Ibaceta F."/>
            <person name="Carrasco V."/>
            <person name="Lagos-Moraga S."/>
            <person name="Dietz-Vargas C."/>
            <person name="Navarro C.A."/>
            <person name="Perez-Donoso J.M."/>
        </authorList>
    </citation>
    <scope>NUCLEOTIDE SEQUENCE [LARGE SCALE GENOMIC DNA]</scope>
    <source>
        <strain evidence="2 3">EH-1B-1</strain>
    </source>
</reference>
<dbReference type="EMBL" id="JAROKN010000045">
    <property type="protein sequence ID" value="MDF9278835.1"/>
    <property type="molecule type" value="Genomic_DNA"/>
</dbReference>
<name>A0ABT6CZ18_9MICC</name>
<dbReference type="Proteomes" id="UP001220456">
    <property type="component" value="Unassembled WGS sequence"/>
</dbReference>
<sequence>MNGDDTCEWGPATSRGEWTLMYIRGLTIRQIAAVCRVDYEKVRLHIRSRERRDPTISGRRLLLHDRPRPAPAWWTPPQREPWEHKYIQLRHFIQQHNRFPSQLSADQEEKNLHRWLRHQRIRYTDGRMTGNQSRQLDSLGPWRGNVIGDRETHWRTVHNQLLEFIQDAGRMPHRQNENVTELEATLDVWIQTQRAKARAGKLTPARRSALDETVPGWNTTRASLRSG</sequence>
<dbReference type="InterPro" id="IPR005114">
    <property type="entry name" value="Helicase_assoc"/>
</dbReference>
<evidence type="ECO:0000313" key="3">
    <source>
        <dbReference type="Proteomes" id="UP001220456"/>
    </source>
</evidence>
<comment type="caution">
    <text evidence="2">The sequence shown here is derived from an EMBL/GenBank/DDBJ whole genome shotgun (WGS) entry which is preliminary data.</text>
</comment>
<organism evidence="2 3">
    <name type="scientific">Arthrobacter vasquezii</name>
    <dbReference type="NCBI Taxonomy" id="2977629"/>
    <lineage>
        <taxon>Bacteria</taxon>
        <taxon>Bacillati</taxon>
        <taxon>Actinomycetota</taxon>
        <taxon>Actinomycetes</taxon>
        <taxon>Micrococcales</taxon>
        <taxon>Micrococcaceae</taxon>
        <taxon>Arthrobacter</taxon>
    </lineage>
</organism>
<feature type="domain" description="Helicase-associated" evidence="1">
    <location>
        <begin position="79"/>
        <end position="141"/>
    </location>
</feature>
<dbReference type="RefSeq" id="WP_277359217.1">
    <property type="nucleotide sequence ID" value="NZ_JAROKN010000045.1"/>
</dbReference>
<dbReference type="PANTHER" id="PTHR33418">
    <property type="entry name" value="HELICASE-ASSOCIATED"/>
    <property type="match status" value="1"/>
</dbReference>
<evidence type="ECO:0000259" key="1">
    <source>
        <dbReference type="Pfam" id="PF03457"/>
    </source>
</evidence>
<dbReference type="Pfam" id="PF03457">
    <property type="entry name" value="HA"/>
    <property type="match status" value="2"/>
</dbReference>
<evidence type="ECO:0000313" key="2">
    <source>
        <dbReference type="EMBL" id="MDF9278835.1"/>
    </source>
</evidence>
<gene>
    <name evidence="2" type="ORF">P4U43_13675</name>
</gene>
<protein>
    <submittedName>
        <fullName evidence="2">Helicase associated domain-containing protein</fullName>
    </submittedName>
</protein>
<dbReference type="Gene3D" id="6.10.140.530">
    <property type="match status" value="2"/>
</dbReference>